<comment type="subcellular location">
    <subcellularLocation>
        <location evidence="8">Cytoplasm</location>
    </subcellularLocation>
</comment>
<dbReference type="GO" id="GO:0000175">
    <property type="term" value="F:3'-5'-RNA exonuclease activity"/>
    <property type="evidence" value="ECO:0007669"/>
    <property type="project" value="TreeGrafter"/>
</dbReference>
<dbReference type="GO" id="GO:0003723">
    <property type="term" value="F:RNA binding"/>
    <property type="evidence" value="ECO:0007669"/>
    <property type="project" value="UniProtKB-UniRule"/>
</dbReference>
<dbReference type="CDD" id="cd11364">
    <property type="entry name" value="RNase_PH_PNPase_2"/>
    <property type="match status" value="1"/>
</dbReference>
<dbReference type="PROSITE" id="PS50084">
    <property type="entry name" value="KH_TYPE_1"/>
    <property type="match status" value="1"/>
</dbReference>
<keyword evidence="7 8" id="KW-0694">RNA-binding</keyword>
<evidence type="ECO:0000256" key="6">
    <source>
        <dbReference type="ARBA" id="ARBA00022842"/>
    </source>
</evidence>
<dbReference type="PIRSF" id="PIRSF005499">
    <property type="entry name" value="PNPase"/>
    <property type="match status" value="1"/>
</dbReference>
<dbReference type="AlphaFoldDB" id="A0A8J7C307"/>
<dbReference type="GO" id="GO:0006396">
    <property type="term" value="P:RNA processing"/>
    <property type="evidence" value="ECO:0007669"/>
    <property type="project" value="InterPro"/>
</dbReference>
<feature type="region of interest" description="Disordered" evidence="9">
    <location>
        <begin position="695"/>
        <end position="735"/>
    </location>
</feature>
<reference evidence="11 12" key="1">
    <citation type="submission" date="2020-08" db="EMBL/GenBank/DDBJ databases">
        <title>Acidobacteriota in marine sediments use diverse sulfur dissimilation pathways.</title>
        <authorList>
            <person name="Wasmund K."/>
        </authorList>
    </citation>
    <scope>NUCLEOTIDE SEQUENCE [LARGE SCALE GENOMIC DNA]</scope>
    <source>
        <strain evidence="11">MAG AM3-A</strain>
    </source>
</reference>
<dbReference type="PROSITE" id="PS50126">
    <property type="entry name" value="S1"/>
    <property type="match status" value="1"/>
</dbReference>
<dbReference type="SUPFAM" id="SSF55666">
    <property type="entry name" value="Ribonuclease PH domain 2-like"/>
    <property type="match status" value="2"/>
</dbReference>
<comment type="similarity">
    <text evidence="1 8">Belongs to the polyribonucleotide nucleotidyltransferase family.</text>
</comment>
<dbReference type="Gene3D" id="2.40.50.140">
    <property type="entry name" value="Nucleic acid-binding proteins"/>
    <property type="match status" value="1"/>
</dbReference>
<dbReference type="InterPro" id="IPR012162">
    <property type="entry name" value="PNPase"/>
</dbReference>
<dbReference type="GO" id="GO:0006402">
    <property type="term" value="P:mRNA catabolic process"/>
    <property type="evidence" value="ECO:0007669"/>
    <property type="project" value="UniProtKB-UniRule"/>
</dbReference>
<dbReference type="InterPro" id="IPR015848">
    <property type="entry name" value="PNPase_PH_RNA-bd_bac/org-type"/>
</dbReference>
<dbReference type="InterPro" id="IPR012340">
    <property type="entry name" value="NA-bd_OB-fold"/>
</dbReference>
<dbReference type="FunFam" id="3.30.1370.10:FF:000001">
    <property type="entry name" value="Polyribonucleotide nucleotidyltransferase"/>
    <property type="match status" value="1"/>
</dbReference>
<evidence type="ECO:0000256" key="1">
    <source>
        <dbReference type="ARBA" id="ARBA00007404"/>
    </source>
</evidence>
<dbReference type="Pfam" id="PF01138">
    <property type="entry name" value="RNase_PH"/>
    <property type="match status" value="2"/>
</dbReference>
<evidence type="ECO:0000256" key="4">
    <source>
        <dbReference type="ARBA" id="ARBA00022695"/>
    </source>
</evidence>
<dbReference type="InterPro" id="IPR015847">
    <property type="entry name" value="ExoRNase_PH_dom2"/>
</dbReference>
<feature type="binding site" evidence="8">
    <location>
        <position position="485"/>
    </location>
    <ligand>
        <name>Mg(2+)</name>
        <dbReference type="ChEBI" id="CHEBI:18420"/>
    </ligand>
</feature>
<dbReference type="FunFam" id="2.40.50.140:FF:000189">
    <property type="entry name" value="Polyribonucleotide nucleotidyltransferase, putative"/>
    <property type="match status" value="1"/>
</dbReference>
<evidence type="ECO:0000259" key="10">
    <source>
        <dbReference type="PROSITE" id="PS50126"/>
    </source>
</evidence>
<dbReference type="HAMAP" id="MF_01595">
    <property type="entry name" value="PNPase"/>
    <property type="match status" value="1"/>
</dbReference>
<sequence>MRKTVEIDGKTLSFETGKIAKQADGSVVVSMGDTMVLVTACSEESQRQGVDFLPLTVDYRENTYASGRIPGGFFKREGRPTEREILTCRVIDRGLRPLFPDGYHRETQVIAWVLSADGVYNSDIYGISGASMALLMSAKIPFTEAIAGVRIGRIDGKFVIFPTFEELKESELDLVVAGTNDALAMVECGATELSESVILDALDLAHQEVKRIIALQHEIVAELGVVKEEFVADPIPWSDDFVEALRGRWTDELREALKVRGKFEQKDAIKAVREKALAELSEEEADEKTPWVKNVFGSMVKAITRETILDQRERLDGRAFDEIRSVTCEAGVLPRTHGSALFTRGETQAIVTCTLGTSDDTQLIESVEGDWRETFMLHYNFPPFSVGEARFLRGPGRREIGHGALARRALKPMIPSADEFPYTLRVVSDILESNGSSSMASVCGGSMSMMDAGVPLKSPVAGIAMGLVAEGDRYGVLTDIAGQEDHYGDMDFKVAGTAKGITALQMDIKVEGLSRQILEEAMEQARVGRLQLLDSMSQAISEGREDISQYAPRIIQIKIDVDKIRNVIGPGGKMIRHIVETTGAKINVEDDGTVQIATSDGEAAKKAIEMVQGLTRVPEIGEEFDGIVRRIEPYGAFVEILPNHDGLVHISELSLERIPDIRDVLTEGDELKVRIIDIDANDRIKLSRRVILEDEARERGEDIPERDSRPPRDNRRGGRPGGGRGGGRDRGPRRN</sequence>
<dbReference type="SMART" id="SM00322">
    <property type="entry name" value="KH"/>
    <property type="match status" value="1"/>
</dbReference>
<gene>
    <name evidence="8 11" type="primary">pnp</name>
    <name evidence="11" type="ORF">IFJ97_00755</name>
</gene>
<dbReference type="Pfam" id="PF03726">
    <property type="entry name" value="PNPase"/>
    <property type="match status" value="1"/>
</dbReference>
<proteinExistence type="inferred from homology"/>
<dbReference type="CDD" id="cd04472">
    <property type="entry name" value="S1_PNPase"/>
    <property type="match status" value="1"/>
</dbReference>
<comment type="caution">
    <text evidence="11">The sequence shown here is derived from an EMBL/GenBank/DDBJ whole genome shotgun (WGS) entry which is preliminary data.</text>
</comment>
<dbReference type="Gene3D" id="3.30.230.70">
    <property type="entry name" value="GHMP Kinase, N-terminal domain"/>
    <property type="match status" value="2"/>
</dbReference>
<dbReference type="SUPFAM" id="SSF54791">
    <property type="entry name" value="Eukaryotic type KH-domain (KH-domain type I)"/>
    <property type="match status" value="1"/>
</dbReference>
<dbReference type="InterPro" id="IPR036612">
    <property type="entry name" value="KH_dom_type_1_sf"/>
</dbReference>
<feature type="compositionally biased region" description="Basic and acidic residues" evidence="9">
    <location>
        <begin position="726"/>
        <end position="735"/>
    </location>
</feature>
<dbReference type="FunFam" id="3.30.230.70:FF:000002">
    <property type="entry name" value="Polyribonucleotide nucleotidyltransferase"/>
    <property type="match status" value="1"/>
</dbReference>
<comment type="function">
    <text evidence="8">Involved in mRNA degradation. Catalyzes the phosphorolysis of single-stranded polyribonucleotides processively in the 3'- to 5'-direction.</text>
</comment>
<evidence type="ECO:0000256" key="5">
    <source>
        <dbReference type="ARBA" id="ARBA00022723"/>
    </source>
</evidence>
<dbReference type="SUPFAM" id="SSF54211">
    <property type="entry name" value="Ribosomal protein S5 domain 2-like"/>
    <property type="match status" value="2"/>
</dbReference>
<organism evidence="11 12">
    <name type="scientific">Candidatus Sulfomarinibacter kjeldsenii</name>
    <dbReference type="NCBI Taxonomy" id="2885994"/>
    <lineage>
        <taxon>Bacteria</taxon>
        <taxon>Pseudomonadati</taxon>
        <taxon>Acidobacteriota</taxon>
        <taxon>Thermoanaerobaculia</taxon>
        <taxon>Thermoanaerobaculales</taxon>
        <taxon>Candidatus Sulfomarinibacteraceae</taxon>
        <taxon>Candidatus Sulfomarinibacter</taxon>
    </lineage>
</organism>
<dbReference type="SUPFAM" id="SSF50249">
    <property type="entry name" value="Nucleic acid-binding proteins"/>
    <property type="match status" value="1"/>
</dbReference>
<keyword evidence="5 8" id="KW-0479">Metal-binding</keyword>
<feature type="domain" description="S1 motif" evidence="10">
    <location>
        <begin position="621"/>
        <end position="689"/>
    </location>
</feature>
<dbReference type="CDD" id="cd02393">
    <property type="entry name" value="KH-I_PNPase"/>
    <property type="match status" value="1"/>
</dbReference>
<dbReference type="InterPro" id="IPR004087">
    <property type="entry name" value="KH_dom"/>
</dbReference>
<comment type="catalytic activity">
    <reaction evidence="8">
        <text>RNA(n+1) + phosphate = RNA(n) + a ribonucleoside 5'-diphosphate</text>
        <dbReference type="Rhea" id="RHEA:22096"/>
        <dbReference type="Rhea" id="RHEA-COMP:14527"/>
        <dbReference type="Rhea" id="RHEA-COMP:17342"/>
        <dbReference type="ChEBI" id="CHEBI:43474"/>
        <dbReference type="ChEBI" id="CHEBI:57930"/>
        <dbReference type="ChEBI" id="CHEBI:140395"/>
        <dbReference type="EC" id="2.7.7.8"/>
    </reaction>
</comment>
<evidence type="ECO:0000256" key="7">
    <source>
        <dbReference type="ARBA" id="ARBA00022884"/>
    </source>
</evidence>
<dbReference type="Pfam" id="PF00013">
    <property type="entry name" value="KH_1"/>
    <property type="match status" value="1"/>
</dbReference>
<dbReference type="InterPro" id="IPR027408">
    <property type="entry name" value="PNPase/RNase_PH_dom_sf"/>
</dbReference>
<dbReference type="Proteomes" id="UP000598633">
    <property type="component" value="Unassembled WGS sequence"/>
</dbReference>
<dbReference type="GO" id="GO:0004654">
    <property type="term" value="F:polyribonucleotide nucleotidyltransferase activity"/>
    <property type="evidence" value="ECO:0007669"/>
    <property type="project" value="UniProtKB-UniRule"/>
</dbReference>
<evidence type="ECO:0000256" key="2">
    <source>
        <dbReference type="ARBA" id="ARBA00022490"/>
    </source>
</evidence>
<dbReference type="InterPro" id="IPR003029">
    <property type="entry name" value="S1_domain"/>
</dbReference>
<evidence type="ECO:0000313" key="11">
    <source>
        <dbReference type="EMBL" id="MBD3869870.1"/>
    </source>
</evidence>
<feature type="compositionally biased region" description="Basic and acidic residues" evidence="9">
    <location>
        <begin position="695"/>
        <end position="716"/>
    </location>
</feature>
<dbReference type="InterPro" id="IPR020568">
    <property type="entry name" value="Ribosomal_Su5_D2-typ_SF"/>
</dbReference>
<dbReference type="InterPro" id="IPR004088">
    <property type="entry name" value="KH_dom_type_1"/>
</dbReference>
<dbReference type="GO" id="GO:0000287">
    <property type="term" value="F:magnesium ion binding"/>
    <property type="evidence" value="ECO:0007669"/>
    <property type="project" value="UniProtKB-UniRule"/>
</dbReference>
<protein>
    <recommendedName>
        <fullName evidence="8">Polyribonucleotide nucleotidyltransferase</fullName>
        <ecNumber evidence="8">2.7.7.8</ecNumber>
    </recommendedName>
    <alternativeName>
        <fullName evidence="8">Polynucleotide phosphorylase</fullName>
        <shortName evidence="8">PNPase</shortName>
    </alternativeName>
</protein>
<evidence type="ECO:0000256" key="8">
    <source>
        <dbReference type="HAMAP-Rule" id="MF_01595"/>
    </source>
</evidence>
<keyword evidence="3 8" id="KW-0808">Transferase</keyword>
<dbReference type="EMBL" id="JACXWA010000010">
    <property type="protein sequence ID" value="MBD3869870.1"/>
    <property type="molecule type" value="Genomic_DNA"/>
</dbReference>
<dbReference type="InterPro" id="IPR036345">
    <property type="entry name" value="ExoRNase_PH_dom2_sf"/>
</dbReference>
<dbReference type="Pfam" id="PF00575">
    <property type="entry name" value="S1"/>
    <property type="match status" value="1"/>
</dbReference>
<evidence type="ECO:0000256" key="3">
    <source>
        <dbReference type="ARBA" id="ARBA00022679"/>
    </source>
</evidence>
<name>A0A8J7C307_9BACT</name>
<evidence type="ECO:0000256" key="9">
    <source>
        <dbReference type="SAM" id="MobiDB-lite"/>
    </source>
</evidence>
<dbReference type="NCBIfam" id="NF008805">
    <property type="entry name" value="PRK11824.1"/>
    <property type="match status" value="1"/>
</dbReference>
<dbReference type="PANTHER" id="PTHR11252:SF0">
    <property type="entry name" value="POLYRIBONUCLEOTIDE NUCLEOTIDYLTRANSFERASE 1, MITOCHONDRIAL"/>
    <property type="match status" value="1"/>
</dbReference>
<comment type="cofactor">
    <cofactor evidence="8">
        <name>Mg(2+)</name>
        <dbReference type="ChEBI" id="CHEBI:18420"/>
    </cofactor>
</comment>
<dbReference type="EC" id="2.7.7.8" evidence="8"/>
<feature type="binding site" evidence="8">
    <location>
        <position position="491"/>
    </location>
    <ligand>
        <name>Mg(2+)</name>
        <dbReference type="ChEBI" id="CHEBI:18420"/>
    </ligand>
</feature>
<dbReference type="FunFam" id="3.30.230.70:FF:000001">
    <property type="entry name" value="Polyribonucleotide nucleotidyltransferase"/>
    <property type="match status" value="1"/>
</dbReference>
<keyword evidence="4 8" id="KW-0548">Nucleotidyltransferase</keyword>
<keyword evidence="2 8" id="KW-0963">Cytoplasm</keyword>
<keyword evidence="6 8" id="KW-0460">Magnesium</keyword>
<dbReference type="InterPro" id="IPR001247">
    <property type="entry name" value="ExoRNase_PH_dom1"/>
</dbReference>
<evidence type="ECO:0000313" key="12">
    <source>
        <dbReference type="Proteomes" id="UP000598633"/>
    </source>
</evidence>
<dbReference type="SMART" id="SM00316">
    <property type="entry name" value="S1"/>
    <property type="match status" value="1"/>
</dbReference>
<dbReference type="PANTHER" id="PTHR11252">
    <property type="entry name" value="POLYRIBONUCLEOTIDE NUCLEOTIDYLTRANSFERASE"/>
    <property type="match status" value="1"/>
</dbReference>
<dbReference type="Gene3D" id="3.30.1370.10">
    <property type="entry name" value="K Homology domain, type 1"/>
    <property type="match status" value="1"/>
</dbReference>
<dbReference type="NCBIfam" id="TIGR03591">
    <property type="entry name" value="polynuc_phos"/>
    <property type="match status" value="1"/>
</dbReference>
<dbReference type="CDD" id="cd11363">
    <property type="entry name" value="RNase_PH_PNPase_1"/>
    <property type="match status" value="1"/>
</dbReference>
<accession>A0A8J7C307</accession>
<dbReference type="Pfam" id="PF03725">
    <property type="entry name" value="RNase_PH_C"/>
    <property type="match status" value="2"/>
</dbReference>
<dbReference type="GO" id="GO:0005829">
    <property type="term" value="C:cytosol"/>
    <property type="evidence" value="ECO:0007669"/>
    <property type="project" value="TreeGrafter"/>
</dbReference>